<evidence type="ECO:0000313" key="1">
    <source>
        <dbReference type="EMBL" id="HJB75345.1"/>
    </source>
</evidence>
<gene>
    <name evidence="1" type="ORF">IAA37_06695</name>
</gene>
<dbReference type="EMBL" id="DWXN01000012">
    <property type="protein sequence ID" value="HJB75345.1"/>
    <property type="molecule type" value="Genomic_DNA"/>
</dbReference>
<dbReference type="AlphaFoldDB" id="A0A9D2SAB9"/>
<protein>
    <submittedName>
        <fullName evidence="1">Stage II sporulation protein R</fullName>
    </submittedName>
</protein>
<evidence type="ECO:0000313" key="2">
    <source>
        <dbReference type="Proteomes" id="UP000823877"/>
    </source>
</evidence>
<organism evidence="1 2">
    <name type="scientific">Candidatus Eubacterium faecale</name>
    <dbReference type="NCBI Taxonomy" id="2838568"/>
    <lineage>
        <taxon>Bacteria</taxon>
        <taxon>Bacillati</taxon>
        <taxon>Bacillota</taxon>
        <taxon>Clostridia</taxon>
        <taxon>Eubacteriales</taxon>
        <taxon>Eubacteriaceae</taxon>
        <taxon>Eubacterium</taxon>
    </lineage>
</organism>
<name>A0A9D2SAB9_9FIRM</name>
<reference evidence="1" key="2">
    <citation type="submission" date="2021-04" db="EMBL/GenBank/DDBJ databases">
        <authorList>
            <person name="Gilroy R."/>
        </authorList>
    </citation>
    <scope>NUCLEOTIDE SEQUENCE</scope>
    <source>
        <strain evidence="1">CHK188-16595</strain>
    </source>
</reference>
<comment type="caution">
    <text evidence="1">The sequence shown here is derived from an EMBL/GenBank/DDBJ whole genome shotgun (WGS) entry which is preliminary data.</text>
</comment>
<dbReference type="Pfam" id="PF09551">
    <property type="entry name" value="Spore_II_R"/>
    <property type="match status" value="1"/>
</dbReference>
<proteinExistence type="predicted"/>
<sequence>MNKSIKIFVPLFLVFAFLFSYITPFINTSEQISEEVFRLHILANSDSREDQELKLKVRDDILAAGEKLFKTSSSLDETIELCKKNLDFFQNTAENCLKENGSAYGVKVYVDKEYFNTREYEEFTLPSGIYNALKIEIGQGKGHNWWCVMFPAICLSGVTDDELNNYLSEDEQKLIYSDSKYEIRFKIVELYEKVKSKLLYE</sequence>
<dbReference type="Proteomes" id="UP000823877">
    <property type="component" value="Unassembled WGS sequence"/>
</dbReference>
<accession>A0A9D2SAB9</accession>
<reference evidence="1" key="1">
    <citation type="journal article" date="2021" name="PeerJ">
        <title>Extensive microbial diversity within the chicken gut microbiome revealed by metagenomics and culture.</title>
        <authorList>
            <person name="Gilroy R."/>
            <person name="Ravi A."/>
            <person name="Getino M."/>
            <person name="Pursley I."/>
            <person name="Horton D.L."/>
            <person name="Alikhan N.F."/>
            <person name="Baker D."/>
            <person name="Gharbi K."/>
            <person name="Hall N."/>
            <person name="Watson M."/>
            <person name="Adriaenssens E.M."/>
            <person name="Foster-Nyarko E."/>
            <person name="Jarju S."/>
            <person name="Secka A."/>
            <person name="Antonio M."/>
            <person name="Oren A."/>
            <person name="Chaudhuri R.R."/>
            <person name="La Ragione R."/>
            <person name="Hildebrand F."/>
            <person name="Pallen M.J."/>
        </authorList>
    </citation>
    <scope>NUCLEOTIDE SEQUENCE</scope>
    <source>
        <strain evidence="1">CHK188-16595</strain>
    </source>
</reference>
<dbReference type="InterPro" id="IPR014202">
    <property type="entry name" value="Spore_II_R"/>
</dbReference>